<evidence type="ECO:0000256" key="1">
    <source>
        <dbReference type="SAM" id="MobiDB-lite"/>
    </source>
</evidence>
<organism evidence="2 3">
    <name type="scientific">Cudoniella acicularis</name>
    <dbReference type="NCBI Taxonomy" id="354080"/>
    <lineage>
        <taxon>Eukaryota</taxon>
        <taxon>Fungi</taxon>
        <taxon>Dikarya</taxon>
        <taxon>Ascomycota</taxon>
        <taxon>Pezizomycotina</taxon>
        <taxon>Leotiomycetes</taxon>
        <taxon>Helotiales</taxon>
        <taxon>Tricladiaceae</taxon>
        <taxon>Cudoniella</taxon>
    </lineage>
</organism>
<keyword evidence="3" id="KW-1185">Reference proteome</keyword>
<feature type="compositionally biased region" description="Basic residues" evidence="1">
    <location>
        <begin position="303"/>
        <end position="315"/>
    </location>
</feature>
<comment type="caution">
    <text evidence="2">The sequence shown here is derived from an EMBL/GenBank/DDBJ whole genome shotgun (WGS) entry which is preliminary data.</text>
</comment>
<dbReference type="EMBL" id="JAAMPI010000964">
    <property type="protein sequence ID" value="KAF4627464.1"/>
    <property type="molecule type" value="Genomic_DNA"/>
</dbReference>
<feature type="compositionally biased region" description="Basic residues" evidence="1">
    <location>
        <begin position="1"/>
        <end position="22"/>
    </location>
</feature>
<evidence type="ECO:0000313" key="2">
    <source>
        <dbReference type="EMBL" id="KAF4627464.1"/>
    </source>
</evidence>
<accession>A0A8H4W1C8</accession>
<evidence type="ECO:0000313" key="3">
    <source>
        <dbReference type="Proteomes" id="UP000566819"/>
    </source>
</evidence>
<feature type="region of interest" description="Disordered" evidence="1">
    <location>
        <begin position="300"/>
        <end position="328"/>
    </location>
</feature>
<proteinExistence type="predicted"/>
<feature type="compositionally biased region" description="Basic and acidic residues" evidence="1">
    <location>
        <begin position="319"/>
        <end position="328"/>
    </location>
</feature>
<protein>
    <submittedName>
        <fullName evidence="2">Uncharacterized protein</fullName>
    </submittedName>
</protein>
<dbReference type="Proteomes" id="UP000566819">
    <property type="component" value="Unassembled WGS sequence"/>
</dbReference>
<dbReference type="AlphaFoldDB" id="A0A8H4W1C8"/>
<feature type="region of interest" description="Disordered" evidence="1">
    <location>
        <begin position="1"/>
        <end position="27"/>
    </location>
</feature>
<reference evidence="2 3" key="1">
    <citation type="submission" date="2020-03" db="EMBL/GenBank/DDBJ databases">
        <title>Draft Genome Sequence of Cudoniella acicularis.</title>
        <authorList>
            <person name="Buettner E."/>
            <person name="Kellner H."/>
        </authorList>
    </citation>
    <scope>NUCLEOTIDE SEQUENCE [LARGE SCALE GENOMIC DNA]</scope>
    <source>
        <strain evidence="2 3">DSM 108380</strain>
    </source>
</reference>
<gene>
    <name evidence="2" type="ORF">G7Y89_g10689</name>
</gene>
<name>A0A8H4W1C8_9HELO</name>
<sequence length="395" mass="45060">MAKGKLRSRTTKKKSKTKRRAAVPKGTTRCDFASNQGLASAASSSSSSSSFVECAEGIVDVVTSPFADNDFDVTRGQISVTATKIHPDVLEIIEVILNDYGLTSSHGSSFVYPRRRNYEGLVRLLGKCYANDECARRFGEVTPQRDLTQVLAALEKTHENLNGDNQKTMTHDELAYLTLVRSGWDALPMEIRIWFYNRSMKLMMANSLKSCVWRGLASPIDVSNRDKKQLRWLQWCENASEGELQTMLRERFSQKGLRLEEMMSRSVDLLLNKAMCWRGWIPEDAEEVVYITQREEDWTQKKSERKRNKKKRQRQNAKQADKNSKSRESIRIKEYRLIDSISKSYVQIHLPEGIQNPETYGPFFADSHDVFTSQTLKELHGARVNILGLFLGDGG</sequence>